<evidence type="ECO:0000256" key="1">
    <source>
        <dbReference type="SAM" id="SignalP"/>
    </source>
</evidence>
<proteinExistence type="predicted"/>
<keyword evidence="1" id="KW-0732">Signal</keyword>
<reference evidence="2 3" key="1">
    <citation type="journal article" date="2015" name="Genome Announc.">
        <title>Draft Genome Sequence of Brevibacillus brevis DZQ7, a Plant Growth-Promoting Rhizobacterium with Broad-Spectrum Antimicrobial Activity.</title>
        <authorList>
            <person name="Hou Q."/>
            <person name="Wang C."/>
            <person name="Hou X."/>
            <person name="Xia Z."/>
            <person name="Ye J."/>
            <person name="Liu K."/>
            <person name="Liu H."/>
            <person name="Wang J."/>
            <person name="Guo H."/>
            <person name="Yu X."/>
            <person name="Yang Y."/>
            <person name="Du B."/>
            <person name="Ding Y."/>
        </authorList>
    </citation>
    <scope>NUCLEOTIDE SEQUENCE [LARGE SCALE GENOMIC DNA]</scope>
    <source>
        <strain evidence="2 3">DZQ7</strain>
    </source>
</reference>
<protein>
    <recommendedName>
        <fullName evidence="4">DUF3888 domain-containing protein</fullName>
    </recommendedName>
</protein>
<dbReference type="AlphaFoldDB" id="A0A2Z4MG02"/>
<dbReference type="RefSeq" id="WP_048032175.1">
    <property type="nucleotide sequence ID" value="NZ_CP030117.1"/>
</dbReference>
<organism evidence="2 3">
    <name type="scientific">Brevibacillus brevis</name>
    <name type="common">Bacillus brevis</name>
    <dbReference type="NCBI Taxonomy" id="1393"/>
    <lineage>
        <taxon>Bacteria</taxon>
        <taxon>Bacillati</taxon>
        <taxon>Bacillota</taxon>
        <taxon>Bacilli</taxon>
        <taxon>Bacillales</taxon>
        <taxon>Paenibacillaceae</taxon>
        <taxon>Brevibacillus</taxon>
    </lineage>
</organism>
<gene>
    <name evidence="2" type="ORF">AB432_010095</name>
</gene>
<dbReference type="EMBL" id="CP030117">
    <property type="protein sequence ID" value="AWX55374.1"/>
    <property type="molecule type" value="Genomic_DNA"/>
</dbReference>
<name>A0A2Z4MG02_BREBE</name>
<dbReference type="Proteomes" id="UP000036061">
    <property type="component" value="Chromosome"/>
</dbReference>
<feature type="signal peptide" evidence="1">
    <location>
        <begin position="1"/>
        <end position="28"/>
    </location>
</feature>
<sequence>MTFRKVRKMVTIPLLSMGLILSGAVASASAEKAPTLSQQNVPATNLSNYSYSIPNANYVYSPVFNLNAGKAYLLVHNQVAHDDSYSSDVRYQLRKLNTDGTITIVGKVNVTQSTFSPRLYEIVDIPSKKW</sequence>
<evidence type="ECO:0008006" key="4">
    <source>
        <dbReference type="Google" id="ProtNLM"/>
    </source>
</evidence>
<accession>A0A2Z4MG02</accession>
<evidence type="ECO:0000313" key="2">
    <source>
        <dbReference type="EMBL" id="AWX55374.1"/>
    </source>
</evidence>
<feature type="chain" id="PRO_5016333126" description="DUF3888 domain-containing protein" evidence="1">
    <location>
        <begin position="29"/>
        <end position="130"/>
    </location>
</feature>
<evidence type="ECO:0000313" key="3">
    <source>
        <dbReference type="Proteomes" id="UP000036061"/>
    </source>
</evidence>